<protein>
    <recommendedName>
        <fullName evidence="1">RNA polymerase sigma-70 domain-containing protein</fullName>
    </recommendedName>
</protein>
<evidence type="ECO:0000259" key="1">
    <source>
        <dbReference type="PROSITE" id="PS00716"/>
    </source>
</evidence>
<dbReference type="GO" id="GO:0003700">
    <property type="term" value="F:DNA-binding transcription factor activity"/>
    <property type="evidence" value="ECO:0007669"/>
    <property type="project" value="InterPro"/>
</dbReference>
<dbReference type="Pfam" id="PF04545">
    <property type="entry name" value="Sigma70_r4"/>
    <property type="match status" value="1"/>
</dbReference>
<dbReference type="AlphaFoldDB" id="A0A0M4SHP4"/>
<dbReference type="PATRIC" id="fig|199.248.peg.1157"/>
<proteinExistence type="predicted"/>
<evidence type="ECO:0000313" key="2">
    <source>
        <dbReference type="EMBL" id="ALF47790.1"/>
    </source>
</evidence>
<dbReference type="GO" id="GO:0006352">
    <property type="term" value="P:DNA-templated transcription initiation"/>
    <property type="evidence" value="ECO:0007669"/>
    <property type="project" value="InterPro"/>
</dbReference>
<dbReference type="GeneID" id="28662791"/>
<dbReference type="InterPro" id="IPR007630">
    <property type="entry name" value="RNA_pol_sigma70_r4"/>
</dbReference>
<sequence length="65" mass="7588">MTLKEIALVLNLSVEQVRRIEKGALLKLSHPRNFKKWQEIRELMALLEEHKAKSDSDEIYQGIKA</sequence>
<organism evidence="2 3">
    <name type="scientific">Campylobacter concisus</name>
    <dbReference type="NCBI Taxonomy" id="199"/>
    <lineage>
        <taxon>Bacteria</taxon>
        <taxon>Pseudomonadati</taxon>
        <taxon>Campylobacterota</taxon>
        <taxon>Epsilonproteobacteria</taxon>
        <taxon>Campylobacterales</taxon>
        <taxon>Campylobacteraceae</taxon>
        <taxon>Campylobacter</taxon>
    </lineage>
</organism>
<name>A0A0M4SHP4_9BACT</name>
<dbReference type="KEGG" id="ccoc:CCON33237_1116"/>
<dbReference type="InterPro" id="IPR036388">
    <property type="entry name" value="WH-like_DNA-bd_sf"/>
</dbReference>
<feature type="domain" description="RNA polymerase sigma-70" evidence="1">
    <location>
        <begin position="2"/>
        <end position="28"/>
    </location>
</feature>
<dbReference type="SUPFAM" id="SSF88659">
    <property type="entry name" value="Sigma3 and sigma4 domains of RNA polymerase sigma factors"/>
    <property type="match status" value="1"/>
</dbReference>
<dbReference type="PROSITE" id="PS00716">
    <property type="entry name" value="SIGMA70_2"/>
    <property type="match status" value="1"/>
</dbReference>
<dbReference type="InterPro" id="IPR013324">
    <property type="entry name" value="RNA_pol_sigma_r3/r4-like"/>
</dbReference>
<gene>
    <name evidence="2" type="ORF">CCON33237_1116</name>
</gene>
<dbReference type="Proteomes" id="UP000066049">
    <property type="component" value="Chromosome"/>
</dbReference>
<evidence type="ECO:0000313" key="3">
    <source>
        <dbReference type="Proteomes" id="UP000066049"/>
    </source>
</evidence>
<dbReference type="Gene3D" id="1.10.10.10">
    <property type="entry name" value="Winged helix-like DNA-binding domain superfamily/Winged helix DNA-binding domain"/>
    <property type="match status" value="1"/>
</dbReference>
<dbReference type="InterPro" id="IPR000943">
    <property type="entry name" value="RNA_pol_sigma70"/>
</dbReference>
<dbReference type="EMBL" id="CP012541">
    <property type="protein sequence ID" value="ALF47790.1"/>
    <property type="molecule type" value="Genomic_DNA"/>
</dbReference>
<dbReference type="RefSeq" id="WP_054196768.1">
    <property type="nucleotide sequence ID" value="NZ_CP012541.1"/>
</dbReference>
<reference evidence="3" key="1">
    <citation type="submission" date="2015-08" db="EMBL/GenBank/DDBJ databases">
        <title>Comparative genomics of the Campylobacter concisus group.</title>
        <authorList>
            <person name="Miller W.G."/>
            <person name="Yee E."/>
            <person name="Chapman M.H."/>
            <person name="Huynh S."/>
            <person name="Bono J.L."/>
            <person name="On S.L.W."/>
            <person name="St Leger J."/>
            <person name="Foster G."/>
            <person name="Parker C.T."/>
        </authorList>
    </citation>
    <scope>NUCLEOTIDE SEQUENCE [LARGE SCALE GENOMIC DNA]</scope>
    <source>
        <strain evidence="3">ATCC 33237</strain>
    </source>
</reference>
<accession>A0A0M4SHP4</accession>